<comment type="caution">
    <text evidence="2">The sequence shown here is derived from an EMBL/GenBank/DDBJ whole genome shotgun (WGS) entry which is preliminary data.</text>
</comment>
<protein>
    <submittedName>
        <fullName evidence="2">Aldo/keto reductase</fullName>
    </submittedName>
</protein>
<accession>A0A9D2KUF7</accession>
<sequence>MRHWRGASCLSWLLQRPTVCSLIIGASSEEQLRQNLGAVDWKLTAEQIHHFDAVSKTEKSYTTFFELYKRT</sequence>
<evidence type="ECO:0000259" key="1">
    <source>
        <dbReference type="Pfam" id="PF00248"/>
    </source>
</evidence>
<reference evidence="2" key="2">
    <citation type="submission" date="2021-04" db="EMBL/GenBank/DDBJ databases">
        <authorList>
            <person name="Gilroy R."/>
        </authorList>
    </citation>
    <scope>NUCLEOTIDE SEQUENCE</scope>
    <source>
        <strain evidence="2">ChiHjej12B11-9795</strain>
    </source>
</reference>
<proteinExistence type="predicted"/>
<evidence type="ECO:0000313" key="3">
    <source>
        <dbReference type="Proteomes" id="UP000823862"/>
    </source>
</evidence>
<dbReference type="SUPFAM" id="SSF51430">
    <property type="entry name" value="NAD(P)-linked oxidoreductase"/>
    <property type="match status" value="1"/>
</dbReference>
<dbReference type="EMBL" id="DWZI01000041">
    <property type="protein sequence ID" value="HJA86146.1"/>
    <property type="molecule type" value="Genomic_DNA"/>
</dbReference>
<dbReference type="InterPro" id="IPR023210">
    <property type="entry name" value="NADP_OxRdtase_dom"/>
</dbReference>
<evidence type="ECO:0000313" key="2">
    <source>
        <dbReference type="EMBL" id="HJA86146.1"/>
    </source>
</evidence>
<feature type="domain" description="NADP-dependent oxidoreductase" evidence="1">
    <location>
        <begin position="9"/>
        <end position="55"/>
    </location>
</feature>
<dbReference type="AlphaFoldDB" id="A0A9D2KUF7"/>
<gene>
    <name evidence="2" type="ORF">H9950_08165</name>
</gene>
<dbReference type="Pfam" id="PF00248">
    <property type="entry name" value="Aldo_ket_red"/>
    <property type="match status" value="1"/>
</dbReference>
<reference evidence="2" key="1">
    <citation type="journal article" date="2021" name="PeerJ">
        <title>Extensive microbial diversity within the chicken gut microbiome revealed by metagenomics and culture.</title>
        <authorList>
            <person name="Gilroy R."/>
            <person name="Ravi A."/>
            <person name="Getino M."/>
            <person name="Pursley I."/>
            <person name="Horton D.L."/>
            <person name="Alikhan N.F."/>
            <person name="Baker D."/>
            <person name="Gharbi K."/>
            <person name="Hall N."/>
            <person name="Watson M."/>
            <person name="Adriaenssens E.M."/>
            <person name="Foster-Nyarko E."/>
            <person name="Jarju S."/>
            <person name="Secka A."/>
            <person name="Antonio M."/>
            <person name="Oren A."/>
            <person name="Chaudhuri R.R."/>
            <person name="La Ragione R."/>
            <person name="Hildebrand F."/>
            <person name="Pallen M.J."/>
        </authorList>
    </citation>
    <scope>NUCLEOTIDE SEQUENCE</scope>
    <source>
        <strain evidence="2">ChiHjej12B11-9795</strain>
    </source>
</reference>
<dbReference type="Proteomes" id="UP000823862">
    <property type="component" value="Unassembled WGS sequence"/>
</dbReference>
<dbReference type="InterPro" id="IPR036812">
    <property type="entry name" value="NAD(P)_OxRdtase_dom_sf"/>
</dbReference>
<name>A0A9D2KUF7_9BACE</name>
<dbReference type="Gene3D" id="3.20.20.100">
    <property type="entry name" value="NADP-dependent oxidoreductase domain"/>
    <property type="match status" value="1"/>
</dbReference>
<organism evidence="2 3">
    <name type="scientific">Candidatus Bacteroides avicola</name>
    <dbReference type="NCBI Taxonomy" id="2838468"/>
    <lineage>
        <taxon>Bacteria</taxon>
        <taxon>Pseudomonadati</taxon>
        <taxon>Bacteroidota</taxon>
        <taxon>Bacteroidia</taxon>
        <taxon>Bacteroidales</taxon>
        <taxon>Bacteroidaceae</taxon>
        <taxon>Bacteroides</taxon>
    </lineage>
</organism>